<dbReference type="InterPro" id="IPR041698">
    <property type="entry name" value="Methyltransf_25"/>
</dbReference>
<evidence type="ECO:0000256" key="3">
    <source>
        <dbReference type="ARBA" id="ARBA00022691"/>
    </source>
</evidence>
<dbReference type="Gene3D" id="3.40.50.150">
    <property type="entry name" value="Vaccinia Virus protein VP39"/>
    <property type="match status" value="1"/>
</dbReference>
<feature type="domain" description="Methyltransferase" evidence="4">
    <location>
        <begin position="43"/>
        <end position="136"/>
    </location>
</feature>
<reference evidence="5 6" key="1">
    <citation type="submission" date="2019-10" db="EMBL/GenBank/DDBJ databases">
        <title>Nonomuraea sp. nov., isolated from Phyllanthus amarus.</title>
        <authorList>
            <person name="Klykleung N."/>
            <person name="Tanasupawat S."/>
        </authorList>
    </citation>
    <scope>NUCLEOTIDE SEQUENCE [LARGE SCALE GENOMIC DNA]</scope>
    <source>
        <strain evidence="5 6">PA1-10</strain>
    </source>
</reference>
<comment type="caution">
    <text evidence="5">The sequence shown here is derived from an EMBL/GenBank/DDBJ whole genome shotgun (WGS) entry which is preliminary data.</text>
</comment>
<gene>
    <name evidence="5" type="ORF">FH608_000795</name>
</gene>
<evidence type="ECO:0000313" key="6">
    <source>
        <dbReference type="Proteomes" id="UP000312512"/>
    </source>
</evidence>
<dbReference type="InterPro" id="IPR029063">
    <property type="entry name" value="SAM-dependent_MTases_sf"/>
</dbReference>
<proteinExistence type="predicted"/>
<keyword evidence="2 5" id="KW-0808">Transferase</keyword>
<evidence type="ECO:0000256" key="1">
    <source>
        <dbReference type="ARBA" id="ARBA00022603"/>
    </source>
</evidence>
<dbReference type="OrthoDB" id="3172472at2"/>
<protein>
    <submittedName>
        <fullName evidence="5">Methyltransferase domain-containing protein</fullName>
    </submittedName>
</protein>
<evidence type="ECO:0000313" key="5">
    <source>
        <dbReference type="EMBL" id="KAB8197143.1"/>
    </source>
</evidence>
<dbReference type="GO" id="GO:0008168">
    <property type="term" value="F:methyltransferase activity"/>
    <property type="evidence" value="ECO:0007669"/>
    <property type="project" value="UniProtKB-KW"/>
</dbReference>
<dbReference type="RefSeq" id="WP_139627773.1">
    <property type="nucleotide sequence ID" value="NZ_VDLX02000001.1"/>
</dbReference>
<keyword evidence="3" id="KW-0949">S-adenosyl-L-methionine</keyword>
<keyword evidence="1 5" id="KW-0489">Methyltransferase</keyword>
<dbReference type="EMBL" id="VDLX02000001">
    <property type="protein sequence ID" value="KAB8197143.1"/>
    <property type="molecule type" value="Genomic_DNA"/>
</dbReference>
<evidence type="ECO:0000256" key="2">
    <source>
        <dbReference type="ARBA" id="ARBA00022679"/>
    </source>
</evidence>
<dbReference type="Proteomes" id="UP000312512">
    <property type="component" value="Unassembled WGS sequence"/>
</dbReference>
<sequence length="247" mass="27130">MALDNAFYDDTLASVYDQMYPLDGDTVQAIDFIGELAPPGGRILELGVGTGRIAVPLAELGYDVHGIEGSTAMLTKLKERDPDGKVTTHLGDFTETTTGEQFDVVTLVLNTFYVAITKEQQLSCLRNARGQLRGGGKLIIEAFDPAPYHDMKKPEVSVRHLSERAIMLDTLTVDRSKQLMVATHTILSAGSPETKRHVIRYAFPAEIDLLAQLAGLRLAGRWAGWTKLPYTSASLRHVSVYEPDQDV</sequence>
<dbReference type="PANTHER" id="PTHR43464">
    <property type="entry name" value="METHYLTRANSFERASE"/>
    <property type="match status" value="1"/>
</dbReference>
<keyword evidence="6" id="KW-1185">Reference proteome</keyword>
<evidence type="ECO:0000259" key="4">
    <source>
        <dbReference type="Pfam" id="PF13649"/>
    </source>
</evidence>
<dbReference type="CDD" id="cd02440">
    <property type="entry name" value="AdoMet_MTases"/>
    <property type="match status" value="1"/>
</dbReference>
<accession>A0A5C4WU48</accession>
<dbReference type="AlphaFoldDB" id="A0A5C4WU48"/>
<organism evidence="5 6">
    <name type="scientific">Nonomuraea phyllanthi</name>
    <dbReference type="NCBI Taxonomy" id="2219224"/>
    <lineage>
        <taxon>Bacteria</taxon>
        <taxon>Bacillati</taxon>
        <taxon>Actinomycetota</taxon>
        <taxon>Actinomycetes</taxon>
        <taxon>Streptosporangiales</taxon>
        <taxon>Streptosporangiaceae</taxon>
        <taxon>Nonomuraea</taxon>
    </lineage>
</organism>
<dbReference type="PANTHER" id="PTHR43464:SF19">
    <property type="entry name" value="UBIQUINONE BIOSYNTHESIS O-METHYLTRANSFERASE, MITOCHONDRIAL"/>
    <property type="match status" value="1"/>
</dbReference>
<name>A0A5C4WU48_9ACTN</name>
<dbReference type="SUPFAM" id="SSF53335">
    <property type="entry name" value="S-adenosyl-L-methionine-dependent methyltransferases"/>
    <property type="match status" value="1"/>
</dbReference>
<dbReference type="GO" id="GO:0032259">
    <property type="term" value="P:methylation"/>
    <property type="evidence" value="ECO:0007669"/>
    <property type="project" value="UniProtKB-KW"/>
</dbReference>
<dbReference type="Pfam" id="PF13649">
    <property type="entry name" value="Methyltransf_25"/>
    <property type="match status" value="1"/>
</dbReference>